<evidence type="ECO:0000313" key="3">
    <source>
        <dbReference type="EMBL" id="MBJ7596880.1"/>
    </source>
</evidence>
<dbReference type="AlphaFoldDB" id="A0A934K6Z2"/>
<dbReference type="InterPro" id="IPR047650">
    <property type="entry name" value="Transpos_IS110"/>
</dbReference>
<dbReference type="PANTHER" id="PTHR33055:SF3">
    <property type="entry name" value="PUTATIVE TRANSPOSASE FOR IS117-RELATED"/>
    <property type="match status" value="1"/>
</dbReference>
<dbReference type="GO" id="GO:0003677">
    <property type="term" value="F:DNA binding"/>
    <property type="evidence" value="ECO:0007669"/>
    <property type="project" value="InterPro"/>
</dbReference>
<dbReference type="GO" id="GO:0004803">
    <property type="term" value="F:transposase activity"/>
    <property type="evidence" value="ECO:0007669"/>
    <property type="project" value="InterPro"/>
</dbReference>
<feature type="compositionally biased region" description="Low complexity" evidence="1">
    <location>
        <begin position="296"/>
        <end position="318"/>
    </location>
</feature>
<evidence type="ECO:0000256" key="1">
    <source>
        <dbReference type="SAM" id="MobiDB-lite"/>
    </source>
</evidence>
<evidence type="ECO:0000259" key="2">
    <source>
        <dbReference type="Pfam" id="PF01548"/>
    </source>
</evidence>
<keyword evidence="4" id="KW-1185">Reference proteome</keyword>
<protein>
    <submittedName>
        <fullName evidence="3">IS110 family transposase</fullName>
    </submittedName>
</protein>
<name>A0A934K6Z2_9BACT</name>
<dbReference type="Pfam" id="PF01548">
    <property type="entry name" value="DEDD_Tnp_IS110"/>
    <property type="match status" value="1"/>
</dbReference>
<feature type="domain" description="Transposase IS110-like N-terminal" evidence="2">
    <location>
        <begin position="4"/>
        <end position="160"/>
    </location>
</feature>
<evidence type="ECO:0000313" key="4">
    <source>
        <dbReference type="Proteomes" id="UP000612893"/>
    </source>
</evidence>
<feature type="region of interest" description="Disordered" evidence="1">
    <location>
        <begin position="243"/>
        <end position="264"/>
    </location>
</feature>
<proteinExistence type="predicted"/>
<accession>A0A934K6Z2</accession>
<sequence>MVFVGIDWAEAHHDVCLLDEAGRVLAKRRLPDGLEGVRQLHVLLAERADEPEQVIVGIETDHGLLVGAMVAAGYQIYAINPLAASRYRERHVTSRAKSDAGDAKVLADLVRTDRHNHRPVAGDSELAEAIKVLARAHRNLIWTRQRQVNQLRSALREFYPGALEAFGADLASADAIAILERVPTPGHGRSISETKIASALRKAGRERNLEEKAAEIQAHLRAPQLFRPNRSVAAPAISVTSIRGPRRSQVSHVPTGGRGLGWPAPARAANRRLTCPLDRKGSTDSPAISSEGGWRGNQRNARGRLGAALADASRPGSG</sequence>
<reference evidence="3" key="1">
    <citation type="submission" date="2020-10" db="EMBL/GenBank/DDBJ databases">
        <title>Ca. Dormibacterota MAGs.</title>
        <authorList>
            <person name="Montgomery K."/>
        </authorList>
    </citation>
    <scope>NUCLEOTIDE SEQUENCE [LARGE SCALE GENOMIC DNA]</scope>
    <source>
        <strain evidence="3">SC8812_S17_10</strain>
    </source>
</reference>
<gene>
    <name evidence="3" type="ORF">JF922_02170</name>
</gene>
<feature type="region of interest" description="Disordered" evidence="1">
    <location>
        <begin position="276"/>
        <end position="318"/>
    </location>
</feature>
<dbReference type="Proteomes" id="UP000612893">
    <property type="component" value="Unassembled WGS sequence"/>
</dbReference>
<dbReference type="InterPro" id="IPR002525">
    <property type="entry name" value="Transp_IS110-like_N"/>
</dbReference>
<organism evidence="3 4">
    <name type="scientific">Candidatus Nephthysia bennettiae</name>
    <dbReference type="NCBI Taxonomy" id="3127016"/>
    <lineage>
        <taxon>Bacteria</taxon>
        <taxon>Bacillati</taxon>
        <taxon>Candidatus Dormiibacterota</taxon>
        <taxon>Candidatus Dormibacteria</taxon>
        <taxon>Candidatus Dormibacterales</taxon>
        <taxon>Candidatus Dormibacteraceae</taxon>
        <taxon>Candidatus Nephthysia</taxon>
    </lineage>
</organism>
<dbReference type="EMBL" id="JAEKNR010000027">
    <property type="protein sequence ID" value="MBJ7596880.1"/>
    <property type="molecule type" value="Genomic_DNA"/>
</dbReference>
<dbReference type="PANTHER" id="PTHR33055">
    <property type="entry name" value="TRANSPOSASE FOR INSERTION SEQUENCE ELEMENT IS1111A"/>
    <property type="match status" value="1"/>
</dbReference>
<dbReference type="GO" id="GO:0006313">
    <property type="term" value="P:DNA transposition"/>
    <property type="evidence" value="ECO:0007669"/>
    <property type="project" value="InterPro"/>
</dbReference>
<comment type="caution">
    <text evidence="3">The sequence shown here is derived from an EMBL/GenBank/DDBJ whole genome shotgun (WGS) entry which is preliminary data.</text>
</comment>